<proteinExistence type="predicted"/>
<organism evidence="2 3">
    <name type="scientific">Rhodococcus sovatensis</name>
    <dbReference type="NCBI Taxonomy" id="1805840"/>
    <lineage>
        <taxon>Bacteria</taxon>
        <taxon>Bacillati</taxon>
        <taxon>Actinomycetota</taxon>
        <taxon>Actinomycetes</taxon>
        <taxon>Mycobacteriales</taxon>
        <taxon>Nocardiaceae</taxon>
        <taxon>Rhodococcus</taxon>
    </lineage>
</organism>
<keyword evidence="1" id="KW-0472">Membrane</keyword>
<evidence type="ECO:0000313" key="2">
    <source>
        <dbReference type="EMBL" id="WXG70496.1"/>
    </source>
</evidence>
<feature type="transmembrane region" description="Helical" evidence="1">
    <location>
        <begin position="40"/>
        <end position="57"/>
    </location>
</feature>
<name>A0ABZ2PS14_9NOCA</name>
<sequence>MTTLARMIGQSRQGRSWWYTTAFWLVFLVCLYLALRMAGWWWLIIVALIGVTINYCWWSVGREQRRFRLVFSAVLGGSTLLVLVAAGWLVLHTISVPLDSVGDRRAVCGTMLNPLPADQLRATWSRSGEPLLDADQVSTNRLQQSCDSRIRYEAGDLPRVLIVALLLGSRAAGHLTARRPA</sequence>
<feature type="transmembrane region" description="Helical" evidence="1">
    <location>
        <begin position="69"/>
        <end position="91"/>
    </location>
</feature>
<keyword evidence="1" id="KW-0812">Transmembrane</keyword>
<keyword evidence="1" id="KW-1133">Transmembrane helix</keyword>
<accession>A0ABZ2PS14</accession>
<dbReference type="Proteomes" id="UP001432000">
    <property type="component" value="Chromosome"/>
</dbReference>
<keyword evidence="3" id="KW-1185">Reference proteome</keyword>
<dbReference type="EMBL" id="CP147846">
    <property type="protein sequence ID" value="WXG70496.1"/>
    <property type="molecule type" value="Genomic_DNA"/>
</dbReference>
<feature type="transmembrane region" description="Helical" evidence="1">
    <location>
        <begin position="16"/>
        <end position="34"/>
    </location>
</feature>
<evidence type="ECO:0000256" key="1">
    <source>
        <dbReference type="SAM" id="Phobius"/>
    </source>
</evidence>
<gene>
    <name evidence="2" type="ORF">WDS16_08385</name>
</gene>
<protein>
    <submittedName>
        <fullName evidence="2">Uncharacterized protein</fullName>
    </submittedName>
</protein>
<evidence type="ECO:0000313" key="3">
    <source>
        <dbReference type="Proteomes" id="UP001432000"/>
    </source>
</evidence>
<reference evidence="2 3" key="1">
    <citation type="submission" date="2024-03" db="EMBL/GenBank/DDBJ databases">
        <title>Natural products discovery in diverse microorganisms through a two-stage MS feature dereplication strategy.</title>
        <authorList>
            <person name="Zhang R."/>
        </authorList>
    </citation>
    <scope>NUCLEOTIDE SEQUENCE [LARGE SCALE GENOMIC DNA]</scope>
    <source>
        <strain evidence="2 3">18930</strain>
    </source>
</reference>
<dbReference type="RefSeq" id="WP_338891943.1">
    <property type="nucleotide sequence ID" value="NZ_CP147846.1"/>
</dbReference>